<dbReference type="Pfam" id="PF00651">
    <property type="entry name" value="BTB"/>
    <property type="match status" value="1"/>
</dbReference>
<dbReference type="GO" id="GO:0016567">
    <property type="term" value="P:protein ubiquitination"/>
    <property type="evidence" value="ECO:0007669"/>
    <property type="project" value="InterPro"/>
</dbReference>
<dbReference type="AlphaFoldDB" id="A0A833VIZ8"/>
<dbReference type="InterPro" id="IPR045005">
    <property type="entry name" value="BPM1-6"/>
</dbReference>
<dbReference type="Proteomes" id="UP000623129">
    <property type="component" value="Unassembled WGS sequence"/>
</dbReference>
<dbReference type="EMBL" id="SWLB01000016">
    <property type="protein sequence ID" value="KAF3328425.1"/>
    <property type="molecule type" value="Genomic_DNA"/>
</dbReference>
<evidence type="ECO:0000313" key="3">
    <source>
        <dbReference type="EMBL" id="KAF3328425.1"/>
    </source>
</evidence>
<evidence type="ECO:0000256" key="1">
    <source>
        <dbReference type="ARBA" id="ARBA00004906"/>
    </source>
</evidence>
<dbReference type="PROSITE" id="PS50097">
    <property type="entry name" value="BTB"/>
    <property type="match status" value="1"/>
</dbReference>
<dbReference type="Pfam" id="PF22486">
    <property type="entry name" value="MATH_2"/>
    <property type="match status" value="1"/>
</dbReference>
<comment type="pathway">
    <text evidence="1">Protein modification; protein ubiquitination.</text>
</comment>
<proteinExistence type="predicted"/>
<dbReference type="InterPro" id="IPR002083">
    <property type="entry name" value="MATH/TRAF_dom"/>
</dbReference>
<dbReference type="Gene3D" id="3.30.710.10">
    <property type="entry name" value="Potassium Channel Kv1.1, Chain A"/>
    <property type="match status" value="1"/>
</dbReference>
<evidence type="ECO:0000313" key="4">
    <source>
        <dbReference type="Proteomes" id="UP000623129"/>
    </source>
</evidence>
<dbReference type="PANTHER" id="PTHR26379">
    <property type="entry name" value="BTB/POZ AND MATH DOMAIN-CONTAINING PROTEIN 1"/>
    <property type="match status" value="1"/>
</dbReference>
<dbReference type="Gene3D" id="2.60.210.10">
    <property type="entry name" value="Apoptosis, Tumor Necrosis Factor Receptor Associated Protein 2, Chain A"/>
    <property type="match status" value="1"/>
</dbReference>
<keyword evidence="4" id="KW-1185">Reference proteome</keyword>
<gene>
    <name evidence="3" type="ORF">FCM35_KLT07031</name>
</gene>
<accession>A0A833VIZ8</accession>
<dbReference type="InterPro" id="IPR008974">
    <property type="entry name" value="TRAF-like"/>
</dbReference>
<evidence type="ECO:0000259" key="2">
    <source>
        <dbReference type="PROSITE" id="PS50097"/>
    </source>
</evidence>
<sequence length="200" mass="22285">MSTIENASHAKTASTRVIETETGIHDLTITNFSFGEVISDENVGLKSILLMPKKTAFGAKARSTISILDQNQNISKHSFTIEPEIINSKYYGEKKIVSRKELEMSKCLVNDCLTIRCTLTVVTSSYIQNTKQCWGTFLPLSEMYIHLGNLLDSGEGTDVTFDVDGEIFHARKIVLTAQSPIFKAELFGPMKEAKYQILLP</sequence>
<comment type="caution">
    <text evidence="3">The sequence shown here is derived from an EMBL/GenBank/DDBJ whole genome shotgun (WGS) entry which is preliminary data.</text>
</comment>
<dbReference type="CDD" id="cd00121">
    <property type="entry name" value="MATH"/>
    <property type="match status" value="1"/>
</dbReference>
<dbReference type="OrthoDB" id="693575at2759"/>
<dbReference type="InterPro" id="IPR011333">
    <property type="entry name" value="SKP1/BTB/POZ_sf"/>
</dbReference>
<name>A0A833VIZ8_9POAL</name>
<feature type="domain" description="BTB" evidence="2">
    <location>
        <begin position="157"/>
        <end position="200"/>
    </location>
</feature>
<organism evidence="3 4">
    <name type="scientific">Carex littledalei</name>
    <dbReference type="NCBI Taxonomy" id="544730"/>
    <lineage>
        <taxon>Eukaryota</taxon>
        <taxon>Viridiplantae</taxon>
        <taxon>Streptophyta</taxon>
        <taxon>Embryophyta</taxon>
        <taxon>Tracheophyta</taxon>
        <taxon>Spermatophyta</taxon>
        <taxon>Magnoliopsida</taxon>
        <taxon>Liliopsida</taxon>
        <taxon>Poales</taxon>
        <taxon>Cyperaceae</taxon>
        <taxon>Cyperoideae</taxon>
        <taxon>Cariceae</taxon>
        <taxon>Carex</taxon>
        <taxon>Carex subgen. Euthyceras</taxon>
    </lineage>
</organism>
<dbReference type="SUPFAM" id="SSF49599">
    <property type="entry name" value="TRAF domain-like"/>
    <property type="match status" value="1"/>
</dbReference>
<dbReference type="PANTHER" id="PTHR26379:SF187">
    <property type="entry name" value="OS07G0655300 PROTEIN"/>
    <property type="match status" value="1"/>
</dbReference>
<dbReference type="SUPFAM" id="SSF54695">
    <property type="entry name" value="POZ domain"/>
    <property type="match status" value="1"/>
</dbReference>
<dbReference type="InterPro" id="IPR000210">
    <property type="entry name" value="BTB/POZ_dom"/>
</dbReference>
<reference evidence="3" key="1">
    <citation type="submission" date="2020-01" db="EMBL/GenBank/DDBJ databases">
        <title>Genome sequence of Kobresia littledalei, the first chromosome-level genome in the family Cyperaceae.</title>
        <authorList>
            <person name="Qu G."/>
        </authorList>
    </citation>
    <scope>NUCLEOTIDE SEQUENCE</scope>
    <source>
        <strain evidence="3">C.B.Clarke</strain>
        <tissue evidence="3">Leaf</tissue>
    </source>
</reference>
<protein>
    <submittedName>
        <fullName evidence="3">BTB/POZ and MATH domain-containing 2 -like protein</fullName>
    </submittedName>
</protein>